<feature type="domain" description="Transcription activator GCR1-like" evidence="3">
    <location>
        <begin position="199"/>
        <end position="279"/>
    </location>
</feature>
<feature type="compositionally biased region" description="Polar residues" evidence="2">
    <location>
        <begin position="165"/>
        <end position="174"/>
    </location>
</feature>
<evidence type="ECO:0000256" key="1">
    <source>
        <dbReference type="SAM" id="Coils"/>
    </source>
</evidence>
<gene>
    <name evidence="4" type="ORF">LRAMOSA01963</name>
</gene>
<sequence length="319" mass="36555">MPTENAVPRQYRQVRISTVDDDLLLNRLEQFEETTRKEIAELQEEVRSLRELIRQLVNNHELEVSATNVQRKRRRILLDDTQDEDTGQGETDDDDNNEEQEAAAHEDANDVDQEVPSDADQEDVNQEDASDVDQENAAAHLSFGTDLFDGSMEINHEKDMPEEINGSSSYTGISVSDLPSDMFVSSPSQQQHTPPERRLDPNLTTVNDVWIEWKVGDNCIEKLIERYGDSWRHEDDHSLFLKRQVIIQEIEYIVKKCQNGDYDYETKCQKAIAALEARRQDRRGSLHRLSALIKAFQNNAEQAVGYDGTGEREAYVSIS</sequence>
<feature type="compositionally biased region" description="Acidic residues" evidence="2">
    <location>
        <begin position="109"/>
        <end position="134"/>
    </location>
</feature>
<dbReference type="AlphaFoldDB" id="A0A077WLR7"/>
<keyword evidence="1" id="KW-0175">Coiled coil</keyword>
<feature type="coiled-coil region" evidence="1">
    <location>
        <begin position="25"/>
        <end position="59"/>
    </location>
</feature>
<feature type="region of interest" description="Disordered" evidence="2">
    <location>
        <begin position="161"/>
        <end position="200"/>
    </location>
</feature>
<dbReference type="InterPro" id="IPR052146">
    <property type="entry name" value="HOT1"/>
</dbReference>
<evidence type="ECO:0000313" key="4">
    <source>
        <dbReference type="EMBL" id="CDS08014.1"/>
    </source>
</evidence>
<organism evidence="4">
    <name type="scientific">Lichtheimia ramosa</name>
    <dbReference type="NCBI Taxonomy" id="688394"/>
    <lineage>
        <taxon>Eukaryota</taxon>
        <taxon>Fungi</taxon>
        <taxon>Fungi incertae sedis</taxon>
        <taxon>Mucoromycota</taxon>
        <taxon>Mucoromycotina</taxon>
        <taxon>Mucoromycetes</taxon>
        <taxon>Mucorales</taxon>
        <taxon>Lichtheimiaceae</taxon>
        <taxon>Lichtheimia</taxon>
    </lineage>
</organism>
<dbReference type="EMBL" id="LK023324">
    <property type="protein sequence ID" value="CDS08014.1"/>
    <property type="molecule type" value="Genomic_DNA"/>
</dbReference>
<feature type="compositionally biased region" description="Acidic residues" evidence="2">
    <location>
        <begin position="80"/>
        <end position="101"/>
    </location>
</feature>
<name>A0A077WLR7_9FUNG</name>
<dbReference type="Pfam" id="PF12550">
    <property type="entry name" value="GCR1_C"/>
    <property type="match status" value="1"/>
</dbReference>
<reference evidence="4" key="1">
    <citation type="journal article" date="2014" name="Genome Announc.">
        <title>De novo whole-genome sequence and genome annotation of Lichtheimia ramosa.</title>
        <authorList>
            <person name="Linde J."/>
            <person name="Schwartze V."/>
            <person name="Binder U."/>
            <person name="Lass-Florl C."/>
            <person name="Voigt K."/>
            <person name="Horn F."/>
        </authorList>
    </citation>
    <scope>NUCLEOTIDE SEQUENCE</scope>
    <source>
        <strain evidence="4">JMRC FSU:6197</strain>
    </source>
</reference>
<evidence type="ECO:0000256" key="2">
    <source>
        <dbReference type="SAM" id="MobiDB-lite"/>
    </source>
</evidence>
<proteinExistence type="predicted"/>
<feature type="compositionally biased region" description="Polar residues" evidence="2">
    <location>
        <begin position="183"/>
        <end position="193"/>
    </location>
</feature>
<feature type="region of interest" description="Disordered" evidence="2">
    <location>
        <begin position="75"/>
        <end position="134"/>
    </location>
</feature>
<evidence type="ECO:0000259" key="3">
    <source>
        <dbReference type="Pfam" id="PF12550"/>
    </source>
</evidence>
<dbReference type="GO" id="GO:0000978">
    <property type="term" value="F:RNA polymerase II cis-regulatory region sequence-specific DNA binding"/>
    <property type="evidence" value="ECO:0007669"/>
    <property type="project" value="TreeGrafter"/>
</dbReference>
<dbReference type="InterPro" id="IPR022210">
    <property type="entry name" value="TF_GCR1-like"/>
</dbReference>
<dbReference type="PANTHER" id="PTHR37784:SF2">
    <property type="entry name" value="HIGH-OSMOLARITY-INDUCED TRANSCRIPTION PROTEIN 1"/>
    <property type="match status" value="1"/>
</dbReference>
<dbReference type="GO" id="GO:0000981">
    <property type="term" value="F:DNA-binding transcription factor activity, RNA polymerase II-specific"/>
    <property type="evidence" value="ECO:0007669"/>
    <property type="project" value="TreeGrafter"/>
</dbReference>
<protein>
    <recommendedName>
        <fullName evidence="3">Transcription activator GCR1-like domain-containing protein</fullName>
    </recommendedName>
</protein>
<dbReference type="PANTHER" id="PTHR37784">
    <property type="entry name" value="PROTEIN MSN1"/>
    <property type="match status" value="1"/>
</dbReference>
<dbReference type="GO" id="GO:0060963">
    <property type="term" value="P:positive regulation of ribosomal protein gene transcription by RNA polymerase II"/>
    <property type="evidence" value="ECO:0007669"/>
    <property type="project" value="TreeGrafter"/>
</dbReference>
<dbReference type="OrthoDB" id="2290103at2759"/>
<accession>A0A077WLR7</accession>